<sequence>MMSPRGKVGVSYGLTVLLVAAVTGWMGGVVVLEAGGVWRAPGLPVLLPGFLLAYSCCRMLLRILKQWHLTVKGLRLLRSNLHRELSKQLQEEYRVWNTEILVVQDKAFVGLNIGLWRPRIVVSTATLAQCSAEEVRGILLHELHHCRKRDNLRLFILTLMAESFFYLPVIKPVLAYVHTWLELFADRFAIRQMGTSLHVGTVLLKLAGGKRASIYGTALQFAGTALDYRMLQVISPEEEVQVPLKLQRPVLVTCCFLLLLMVGGSS</sequence>
<evidence type="ECO:0000313" key="1">
    <source>
        <dbReference type="EMBL" id="MFM9330598.1"/>
    </source>
</evidence>
<keyword evidence="2" id="KW-1185">Reference proteome</keyword>
<name>A0ACC7P0N5_9BACL</name>
<gene>
    <name evidence="1" type="ORF">ACI1P1_20055</name>
</gene>
<dbReference type="Proteomes" id="UP001631969">
    <property type="component" value="Unassembled WGS sequence"/>
</dbReference>
<reference evidence="1" key="1">
    <citation type="submission" date="2024-12" db="EMBL/GenBank/DDBJ databases">
        <authorList>
            <person name="Wu N."/>
        </authorList>
    </citation>
    <scope>NUCLEOTIDE SEQUENCE</scope>
    <source>
        <strain evidence="1">P15</strain>
    </source>
</reference>
<dbReference type="EMBL" id="JBJURJ010000014">
    <property type="protein sequence ID" value="MFM9330598.1"/>
    <property type="molecule type" value="Genomic_DNA"/>
</dbReference>
<accession>A0ACC7P0N5</accession>
<proteinExistence type="predicted"/>
<comment type="caution">
    <text evidence="1">The sequence shown here is derived from an EMBL/GenBank/DDBJ whole genome shotgun (WGS) entry which is preliminary data.</text>
</comment>
<organism evidence="1 2">
    <name type="scientific">Paenibacillus mesotrionivorans</name>
    <dbReference type="NCBI Taxonomy" id="3160968"/>
    <lineage>
        <taxon>Bacteria</taxon>
        <taxon>Bacillati</taxon>
        <taxon>Bacillota</taxon>
        <taxon>Bacilli</taxon>
        <taxon>Bacillales</taxon>
        <taxon>Paenibacillaceae</taxon>
        <taxon>Paenibacillus</taxon>
    </lineage>
</organism>
<evidence type="ECO:0000313" key="2">
    <source>
        <dbReference type="Proteomes" id="UP001631969"/>
    </source>
</evidence>
<protein>
    <submittedName>
        <fullName evidence="1">M56 family metallopeptidase</fullName>
    </submittedName>
</protein>